<name>A0A2T9YU89_9FUNG</name>
<keyword evidence="7" id="KW-0269">Exonuclease</keyword>
<reference evidence="14 15" key="1">
    <citation type="journal article" date="2018" name="MBio">
        <title>Comparative Genomics Reveals the Core Gene Toolbox for the Fungus-Insect Symbiosis.</title>
        <authorList>
            <person name="Wang Y."/>
            <person name="Stata M."/>
            <person name="Wang W."/>
            <person name="Stajich J.E."/>
            <person name="White M.M."/>
            <person name="Moncalvo J.M."/>
        </authorList>
    </citation>
    <scope>NUCLEOTIDE SEQUENCE [LARGE SCALE GENOMIC DNA]</scope>
    <source>
        <strain evidence="14 15">SWE-8-4</strain>
    </source>
</reference>
<dbReference type="InterPro" id="IPR033771">
    <property type="entry name" value="Rrp44_CSD1"/>
</dbReference>
<accession>A0A2T9YU89</accession>
<protein>
    <recommendedName>
        <fullName evidence="10">Ribosomal RNA-processing protein 44</fullName>
    </recommendedName>
</protein>
<dbReference type="InterPro" id="IPR012340">
    <property type="entry name" value="NA-bd_OB-fold"/>
</dbReference>
<dbReference type="GO" id="GO:0003723">
    <property type="term" value="F:RNA binding"/>
    <property type="evidence" value="ECO:0007669"/>
    <property type="project" value="UniProtKB-KW"/>
</dbReference>
<dbReference type="GO" id="GO:0000176">
    <property type="term" value="C:nuclear exosome (RNase complex)"/>
    <property type="evidence" value="ECO:0007669"/>
    <property type="project" value="UniProtKB-ARBA"/>
</dbReference>
<evidence type="ECO:0000256" key="10">
    <source>
        <dbReference type="ARBA" id="ARBA00077930"/>
    </source>
</evidence>
<sequence>MARLKLAELADAFGSNATGSNDNKIAPLSTDIESLEIYGKAYLIPDTNEFINHMDIFEKPELKNIIVLQTVLDEVKNLSIQTHNRIRNLLKDHGLSRNWYVFLNEHHKETYQERLPEESPNDRNDREATKWYENQLVALDIKIILITEDADNRKKAKELGLEAINFETYLKNNPNCVNFLDMIGITHIEADKDYEAYIPYLSELQIKEGLKAGFLIQGTLDVSPFNYLEASIFGIVKQKNPLDEIKIYIQGRLAMNRAISGDKVVVKLLPKSEWKKAPEAVIMDEDEDVVGNTLNQSILNSQEKIINNNLEEINRDTKRQKLVNNENKNSTEIDSHELSGDPTAVVVGVIRRNWRQYCCFLDPNMEKMCLSIAPGTPTNVFMLPMDRKVPKIKIRTRRAKELIGKRALIALDSWPTNTKYPLGHFVKTIGTAGDQSTETEVLLLEHDVPYEEFSASVLENLPAEGENWIFDPVRDGVANGSRKDIRHINVCSIDPPGCTDIDDALHCTILDNGNFQVGVHIADVTNFVKQDSTIDKEASNRCTTVYLVNKRIDMLPGLLGTNLCSLRSNVDRLAFSCVWELDKESNIVNVDFFKSVIRSKASFTYEEAQSRIDDETMQDDITISIRSLNTLAKKLKAKRIANGALTLMSPEVRFKLENDSQDPLDVEMKELKETNSLVEEFMLLANISVSKQIYSKFPDKALLRRHPEPPQANFAKLEKSLQELNISLQTETSLDLANSLNKAILENDSYFNTLVRILTTRCMLQAMYFSSGSLPESEYRHYGLATDIYTHFTSPIRRYSDIMVHRLLAISIGFDSNTILAKMTASTMSEQCNMLNKRHRMAQYASRASVELFTNLFFRNKVVIQDGYVTQILQNGFSVLIPQYGIEGIVYTLKPNQDNKINSSIIEYCSESNSLKSSESGEVCIKLFQKVKIAIEVDDKPATANVSSMRRKLLLQLIEPSIEGLSVEEEKRKELLELYTKSSKNKNDDNIVNVLIEKIGSETPK</sequence>
<dbReference type="SMART" id="SM00670">
    <property type="entry name" value="PINc"/>
    <property type="match status" value="1"/>
</dbReference>
<dbReference type="InterPro" id="IPR022966">
    <property type="entry name" value="RNase_II/R_CS"/>
</dbReference>
<keyword evidence="15" id="KW-1185">Reference proteome</keyword>
<dbReference type="PANTHER" id="PTHR23355">
    <property type="entry name" value="RIBONUCLEASE"/>
    <property type="match status" value="1"/>
</dbReference>
<evidence type="ECO:0000256" key="6">
    <source>
        <dbReference type="ARBA" id="ARBA00022835"/>
    </source>
</evidence>
<dbReference type="Pfam" id="PF17849">
    <property type="entry name" value="OB_Dis3"/>
    <property type="match status" value="1"/>
</dbReference>
<dbReference type="InterPro" id="IPR029060">
    <property type="entry name" value="PIN-like_dom_sf"/>
</dbReference>
<evidence type="ECO:0000256" key="2">
    <source>
        <dbReference type="ARBA" id="ARBA00005785"/>
    </source>
</evidence>
<dbReference type="Gene3D" id="3.40.50.1010">
    <property type="entry name" value="5'-nuclease"/>
    <property type="match status" value="1"/>
</dbReference>
<evidence type="ECO:0000259" key="13">
    <source>
        <dbReference type="SMART" id="SM00955"/>
    </source>
</evidence>
<evidence type="ECO:0000256" key="1">
    <source>
        <dbReference type="ARBA" id="ARBA00004123"/>
    </source>
</evidence>
<evidence type="ECO:0000256" key="4">
    <source>
        <dbReference type="ARBA" id="ARBA00022722"/>
    </source>
</evidence>
<proteinExistence type="inferred from homology"/>
<feature type="domain" description="RNB" evidence="13">
    <location>
        <begin position="482"/>
        <end position="814"/>
    </location>
</feature>
<evidence type="ECO:0000256" key="3">
    <source>
        <dbReference type="ARBA" id="ARBA00022552"/>
    </source>
</evidence>
<dbReference type="PANTHER" id="PTHR23355:SF35">
    <property type="entry name" value="EXOSOME COMPLEX EXONUCLEASE RRP44"/>
    <property type="match status" value="1"/>
</dbReference>
<dbReference type="Gene3D" id="2.40.50.700">
    <property type="match status" value="1"/>
</dbReference>
<evidence type="ECO:0000256" key="9">
    <source>
        <dbReference type="ARBA" id="ARBA00023242"/>
    </source>
</evidence>
<dbReference type="Gene3D" id="2.40.50.140">
    <property type="entry name" value="Nucleic acid-binding proteins"/>
    <property type="match status" value="1"/>
</dbReference>
<dbReference type="OrthoDB" id="372421at2759"/>
<evidence type="ECO:0000259" key="12">
    <source>
        <dbReference type="SMART" id="SM00670"/>
    </source>
</evidence>
<dbReference type="Proteomes" id="UP000245383">
    <property type="component" value="Unassembled WGS sequence"/>
</dbReference>
<dbReference type="GO" id="GO:0016075">
    <property type="term" value="P:rRNA catabolic process"/>
    <property type="evidence" value="ECO:0007669"/>
    <property type="project" value="TreeGrafter"/>
</dbReference>
<dbReference type="InterPro" id="IPR041505">
    <property type="entry name" value="Dis3_CSD2"/>
</dbReference>
<comment type="subcellular location">
    <subcellularLocation>
        <location evidence="1">Nucleus</location>
    </subcellularLocation>
</comment>
<dbReference type="Pfam" id="PF00773">
    <property type="entry name" value="RNB"/>
    <property type="match status" value="1"/>
</dbReference>
<keyword evidence="9" id="KW-0539">Nucleus</keyword>
<dbReference type="AlphaFoldDB" id="A0A2T9YU89"/>
<dbReference type="Gene3D" id="2.40.50.690">
    <property type="match status" value="1"/>
</dbReference>
<dbReference type="GO" id="GO:0000177">
    <property type="term" value="C:cytoplasmic exosome (RNase complex)"/>
    <property type="evidence" value="ECO:0007669"/>
    <property type="project" value="TreeGrafter"/>
</dbReference>
<keyword evidence="8" id="KW-0694">RNA-binding</keyword>
<dbReference type="GO" id="GO:0000175">
    <property type="term" value="F:3'-5'-RNA exonuclease activity"/>
    <property type="evidence" value="ECO:0007669"/>
    <property type="project" value="TreeGrafter"/>
</dbReference>
<dbReference type="Pfam" id="PF17215">
    <property type="entry name" value="Rrp44_S1"/>
    <property type="match status" value="1"/>
</dbReference>
<dbReference type="GO" id="GO:0006364">
    <property type="term" value="P:rRNA processing"/>
    <property type="evidence" value="ECO:0007669"/>
    <property type="project" value="UniProtKB-KW"/>
</dbReference>
<comment type="similarity">
    <text evidence="2 11">Belongs to the RNR ribonuclease family.</text>
</comment>
<dbReference type="InterPro" id="IPR002716">
    <property type="entry name" value="PIN_dom"/>
</dbReference>
<dbReference type="CDD" id="cd09862">
    <property type="entry name" value="PIN_Rrp44-like"/>
    <property type="match status" value="1"/>
</dbReference>
<keyword evidence="6" id="KW-0271">Exosome</keyword>
<keyword evidence="5" id="KW-0378">Hydrolase</keyword>
<evidence type="ECO:0000256" key="8">
    <source>
        <dbReference type="ARBA" id="ARBA00022884"/>
    </source>
</evidence>
<dbReference type="FunFam" id="2.40.50.700:FF:000001">
    <property type="entry name" value="Exosome complex exonuclease exoribonuclease (Rrp44)"/>
    <property type="match status" value="1"/>
</dbReference>
<evidence type="ECO:0000256" key="5">
    <source>
        <dbReference type="ARBA" id="ARBA00022801"/>
    </source>
</evidence>
<evidence type="ECO:0000256" key="7">
    <source>
        <dbReference type="ARBA" id="ARBA00022839"/>
    </source>
</evidence>
<organism evidence="14 15">
    <name type="scientific">Smittium simulii</name>
    <dbReference type="NCBI Taxonomy" id="133385"/>
    <lineage>
        <taxon>Eukaryota</taxon>
        <taxon>Fungi</taxon>
        <taxon>Fungi incertae sedis</taxon>
        <taxon>Zoopagomycota</taxon>
        <taxon>Kickxellomycotina</taxon>
        <taxon>Harpellomycetes</taxon>
        <taxon>Harpellales</taxon>
        <taxon>Legeriomycetaceae</taxon>
        <taxon>Smittium</taxon>
    </lineage>
</organism>
<keyword evidence="4" id="KW-0540">Nuclease</keyword>
<dbReference type="Pfam" id="PF17216">
    <property type="entry name" value="Rrp44_CSD1"/>
    <property type="match status" value="1"/>
</dbReference>
<feature type="domain" description="PIN" evidence="12">
    <location>
        <begin position="41"/>
        <end position="154"/>
    </location>
</feature>
<evidence type="ECO:0000313" key="15">
    <source>
        <dbReference type="Proteomes" id="UP000245383"/>
    </source>
</evidence>
<dbReference type="InterPro" id="IPR033770">
    <property type="entry name" value="RRP44_S1"/>
</dbReference>
<dbReference type="PROSITE" id="PS01175">
    <property type="entry name" value="RIBONUCLEASE_II"/>
    <property type="match status" value="1"/>
</dbReference>
<dbReference type="GO" id="GO:0071031">
    <property type="term" value="P:nuclear mRNA surveillance of mRNA 3'-end processing"/>
    <property type="evidence" value="ECO:0007669"/>
    <property type="project" value="TreeGrafter"/>
</dbReference>
<evidence type="ECO:0000256" key="11">
    <source>
        <dbReference type="RuleBase" id="RU003901"/>
    </source>
</evidence>
<dbReference type="SUPFAM" id="SSF50249">
    <property type="entry name" value="Nucleic acid-binding proteins"/>
    <property type="match status" value="3"/>
</dbReference>
<dbReference type="GO" id="GO:0004519">
    <property type="term" value="F:endonuclease activity"/>
    <property type="evidence" value="ECO:0007669"/>
    <property type="project" value="TreeGrafter"/>
</dbReference>
<dbReference type="Pfam" id="PF13638">
    <property type="entry name" value="PIN_4"/>
    <property type="match status" value="1"/>
</dbReference>
<dbReference type="InterPro" id="IPR001900">
    <property type="entry name" value="RNase_II/R"/>
</dbReference>
<dbReference type="SUPFAM" id="SSF88723">
    <property type="entry name" value="PIN domain-like"/>
    <property type="match status" value="1"/>
</dbReference>
<evidence type="ECO:0000313" key="14">
    <source>
        <dbReference type="EMBL" id="PVU95866.1"/>
    </source>
</evidence>
<keyword evidence="3" id="KW-0698">rRNA processing</keyword>
<gene>
    <name evidence="14" type="ORF">BB561_001545</name>
</gene>
<dbReference type="STRING" id="133385.A0A2T9YU89"/>
<dbReference type="SMART" id="SM00955">
    <property type="entry name" value="RNB"/>
    <property type="match status" value="1"/>
</dbReference>
<dbReference type="EMBL" id="MBFR01000045">
    <property type="protein sequence ID" value="PVU95866.1"/>
    <property type="molecule type" value="Genomic_DNA"/>
</dbReference>
<dbReference type="InterPro" id="IPR050180">
    <property type="entry name" value="RNR_Ribonuclease"/>
</dbReference>
<comment type="caution">
    <text evidence="14">The sequence shown here is derived from an EMBL/GenBank/DDBJ whole genome shotgun (WGS) entry which is preliminary data.</text>
</comment>